<evidence type="ECO:0000256" key="9">
    <source>
        <dbReference type="PIRNR" id="PIRNR001558"/>
    </source>
</evidence>
<protein>
    <recommendedName>
        <fullName evidence="9">Glutathione synthetase</fullName>
        <shortName evidence="9">GSH-S</shortName>
        <ecNumber evidence="9">6.3.2.3</ecNumber>
    </recommendedName>
</protein>
<evidence type="ECO:0000256" key="3">
    <source>
        <dbReference type="ARBA" id="ARBA00022598"/>
    </source>
</evidence>
<evidence type="ECO:0000313" key="12">
    <source>
        <dbReference type="Proteomes" id="UP001363151"/>
    </source>
</evidence>
<organism evidence="11 12">
    <name type="scientific">Aureococcus anophagefferens</name>
    <name type="common">Harmful bloom alga</name>
    <dbReference type="NCBI Taxonomy" id="44056"/>
    <lineage>
        <taxon>Eukaryota</taxon>
        <taxon>Sar</taxon>
        <taxon>Stramenopiles</taxon>
        <taxon>Ochrophyta</taxon>
        <taxon>Pelagophyceae</taxon>
        <taxon>Pelagomonadales</taxon>
        <taxon>Pelagomonadaceae</taxon>
        <taxon>Aureococcus</taxon>
    </lineage>
</organism>
<proteinExistence type="inferred from homology"/>
<comment type="caution">
    <text evidence="11">The sequence shown here is derived from an EMBL/GenBank/DDBJ whole genome shotgun (WGS) entry which is preliminary data.</text>
</comment>
<keyword evidence="5 9" id="KW-0479">Metal-binding</keyword>
<evidence type="ECO:0000256" key="1">
    <source>
        <dbReference type="ARBA" id="ARBA00004965"/>
    </source>
</evidence>
<sequence>MQTLNYLAGLLAMQDRRRGGRLSAVEEPQERVVGDAVAWCVAHGASYAAPVAAGEAPSLSFTHAPFALFPFPFPRSEYERLVAMQPAFNRLVERVAQDAAWLEATLEQTAASDAFTRRLLELRRSQTSAQTASLGLLRSDYMIDAGPGSGDAPFENGKALQVELNTIASSFGCLSTVLSSLHAYVAAKYAGGVDDAWLPLPKNGATAGLARGIAAAHAEYERQYPAAAGAPPRRVAVVVQPGERNQMDQRMLEHELWDAHGVAMERVTLLEALQDGVADASGALTFRGGAWELSVAYFRAGYSPDEYLGDGEWAARALLENSRAIKCPTAAYQLAGCKKVQQALAAPGELEKFLPAAEAAELRTVFAGLYDLDVAEDAGAVEAVVAEALAHPDKYVLKPQREGGGNNLYGAELKDALETLSPSDRAAFILMDRINPPQRRATLVRDGAPVEGDCVCELGVYGTILARPADGGGAPVELHNEVVGHLLRQKLLGVDEGGVAAGFAVLSSPALVGKPSAMGPDVAKLLGSRV</sequence>
<dbReference type="InterPro" id="IPR037013">
    <property type="entry name" value="GSH-S_sub-bd_sf"/>
</dbReference>
<dbReference type="SUPFAM" id="SSF52440">
    <property type="entry name" value="PreATP-grasp domain"/>
    <property type="match status" value="1"/>
</dbReference>
<keyword evidence="7 9" id="KW-0067">ATP-binding</keyword>
<evidence type="ECO:0000256" key="4">
    <source>
        <dbReference type="ARBA" id="ARBA00022684"/>
    </source>
</evidence>
<dbReference type="PANTHER" id="PTHR11130">
    <property type="entry name" value="GLUTATHIONE SYNTHETASE"/>
    <property type="match status" value="1"/>
</dbReference>
<keyword evidence="12" id="KW-1185">Reference proteome</keyword>
<dbReference type="Gene3D" id="3.30.470.20">
    <property type="entry name" value="ATP-grasp fold, B domain"/>
    <property type="match status" value="1"/>
</dbReference>
<comment type="catalytic activity">
    <reaction evidence="9">
        <text>gamma-L-glutamyl-L-cysteine + glycine + ATP = glutathione + ADP + phosphate + H(+)</text>
        <dbReference type="Rhea" id="RHEA:13557"/>
        <dbReference type="ChEBI" id="CHEBI:15378"/>
        <dbReference type="ChEBI" id="CHEBI:30616"/>
        <dbReference type="ChEBI" id="CHEBI:43474"/>
        <dbReference type="ChEBI" id="CHEBI:57305"/>
        <dbReference type="ChEBI" id="CHEBI:57925"/>
        <dbReference type="ChEBI" id="CHEBI:58173"/>
        <dbReference type="ChEBI" id="CHEBI:456216"/>
        <dbReference type="EC" id="6.3.2.3"/>
    </reaction>
</comment>
<evidence type="ECO:0000259" key="10">
    <source>
        <dbReference type="Pfam" id="PF03199"/>
    </source>
</evidence>
<dbReference type="PANTHER" id="PTHR11130:SF0">
    <property type="entry name" value="GLUTATHIONE SYNTHETASE"/>
    <property type="match status" value="1"/>
</dbReference>
<dbReference type="Pfam" id="PF03917">
    <property type="entry name" value="GSH_synth_ATP"/>
    <property type="match status" value="1"/>
</dbReference>
<feature type="domain" description="Glutathione synthase substrate-binding" evidence="10">
    <location>
        <begin position="235"/>
        <end position="335"/>
    </location>
</feature>
<dbReference type="NCBIfam" id="TIGR01986">
    <property type="entry name" value="glut_syn_euk"/>
    <property type="match status" value="1"/>
</dbReference>
<dbReference type="SUPFAM" id="SSF56059">
    <property type="entry name" value="Glutathione synthetase ATP-binding domain-like"/>
    <property type="match status" value="1"/>
</dbReference>
<evidence type="ECO:0000256" key="7">
    <source>
        <dbReference type="ARBA" id="ARBA00022840"/>
    </source>
</evidence>
<accession>A0ABR1GEU6</accession>
<dbReference type="InterPro" id="IPR014042">
    <property type="entry name" value="Glutathione_synthase_a-hlx"/>
</dbReference>
<dbReference type="InterPro" id="IPR004887">
    <property type="entry name" value="GSH_synth_subst-bd"/>
</dbReference>
<dbReference type="EC" id="6.3.2.3" evidence="9"/>
<dbReference type="InterPro" id="IPR014049">
    <property type="entry name" value="Glutathione_synthase_N_euk"/>
</dbReference>
<evidence type="ECO:0000256" key="6">
    <source>
        <dbReference type="ARBA" id="ARBA00022741"/>
    </source>
</evidence>
<dbReference type="PIRSF" id="PIRSF001558">
    <property type="entry name" value="GSHase"/>
    <property type="match status" value="1"/>
</dbReference>
<keyword evidence="4 9" id="KW-0317">Glutathione biosynthesis</keyword>
<dbReference type="InterPro" id="IPR016185">
    <property type="entry name" value="PreATP-grasp_dom_sf"/>
</dbReference>
<dbReference type="Gene3D" id="1.10.1080.10">
    <property type="entry name" value="Glutathione Synthetase, Chain A, domain 3"/>
    <property type="match status" value="1"/>
</dbReference>
<keyword evidence="3 9" id="KW-0436">Ligase</keyword>
<dbReference type="Proteomes" id="UP001363151">
    <property type="component" value="Unassembled WGS sequence"/>
</dbReference>
<dbReference type="InterPro" id="IPR005615">
    <property type="entry name" value="Glutathione_synthase"/>
</dbReference>
<evidence type="ECO:0000256" key="5">
    <source>
        <dbReference type="ARBA" id="ARBA00022723"/>
    </source>
</evidence>
<dbReference type="Pfam" id="PF03199">
    <property type="entry name" value="GSH_synthase"/>
    <property type="match status" value="1"/>
</dbReference>
<dbReference type="InterPro" id="IPR014709">
    <property type="entry name" value="Glutathione_synthase_C_euk"/>
</dbReference>
<evidence type="ECO:0000313" key="11">
    <source>
        <dbReference type="EMBL" id="KAK7254337.1"/>
    </source>
</evidence>
<dbReference type="Gene3D" id="3.30.1490.80">
    <property type="match status" value="1"/>
</dbReference>
<gene>
    <name evidence="11" type="primary">GSS</name>
    <name evidence="11" type="ORF">SO694_00009455</name>
</gene>
<reference evidence="11 12" key="1">
    <citation type="submission" date="2024-03" db="EMBL/GenBank/DDBJ databases">
        <title>Aureococcus anophagefferens CCMP1851 and Kratosvirus quantuckense: Draft genome of a second virus-susceptible host strain in the model system.</title>
        <authorList>
            <person name="Chase E."/>
            <person name="Truchon A.R."/>
            <person name="Schepens W."/>
            <person name="Wilhelm S.W."/>
        </authorList>
    </citation>
    <scope>NUCLEOTIDE SEQUENCE [LARGE SCALE GENOMIC DNA]</scope>
    <source>
        <strain evidence="11 12">CCMP1851</strain>
    </source>
</reference>
<keyword evidence="8 9" id="KW-0460">Magnesium</keyword>
<comment type="similarity">
    <text evidence="2 9">Belongs to the eukaryotic GSH synthase family.</text>
</comment>
<comment type="pathway">
    <text evidence="1 9">Sulfur metabolism; glutathione biosynthesis; glutathione from L-cysteine and L-glutamate: step 2/2.</text>
</comment>
<evidence type="ECO:0000256" key="8">
    <source>
        <dbReference type="ARBA" id="ARBA00022842"/>
    </source>
</evidence>
<dbReference type="EMBL" id="JBBJCI010000031">
    <property type="protein sequence ID" value="KAK7254337.1"/>
    <property type="molecule type" value="Genomic_DNA"/>
</dbReference>
<name>A0ABR1GEU6_AURAN</name>
<evidence type="ECO:0000256" key="2">
    <source>
        <dbReference type="ARBA" id="ARBA00010385"/>
    </source>
</evidence>
<comment type="cofactor">
    <cofactor evidence="9">
        <name>Mg(2+)</name>
        <dbReference type="ChEBI" id="CHEBI:18420"/>
    </cofactor>
    <text evidence="9">Binds 1 Mg(2+) ion per subunit.</text>
</comment>
<dbReference type="Gene3D" id="3.40.50.1760">
    <property type="entry name" value="Glutathione synthase, substrate-binding domain superfamily, eukaryotic"/>
    <property type="match status" value="1"/>
</dbReference>
<dbReference type="Gene3D" id="3.30.1490.50">
    <property type="match status" value="1"/>
</dbReference>
<keyword evidence="6 9" id="KW-0547">Nucleotide-binding</keyword>